<feature type="compositionally biased region" description="Polar residues" evidence="6">
    <location>
        <begin position="373"/>
        <end position="385"/>
    </location>
</feature>
<feature type="region of interest" description="Disordered" evidence="6">
    <location>
        <begin position="503"/>
        <end position="524"/>
    </location>
</feature>
<proteinExistence type="predicted"/>
<dbReference type="InterPro" id="IPR036638">
    <property type="entry name" value="HLH_DNA-bd_sf"/>
</dbReference>
<dbReference type="GO" id="GO:0000785">
    <property type="term" value="C:chromatin"/>
    <property type="evidence" value="ECO:0007669"/>
    <property type="project" value="TreeGrafter"/>
</dbReference>
<evidence type="ECO:0000256" key="1">
    <source>
        <dbReference type="ARBA" id="ARBA00004123"/>
    </source>
</evidence>
<keyword evidence="3" id="KW-0238">DNA-binding</keyword>
<dbReference type="WBParaSite" id="ACRNAN_scaffold4716.g30030.t2">
    <property type="protein sequence ID" value="ACRNAN_scaffold4716.g30030.t2"/>
    <property type="gene ID" value="ACRNAN_scaffold4716.g30030"/>
</dbReference>
<sequence>MAPPTNQLSYLHQPPPSPYMMGYPPTMPYYPQHNGYSPYNQPPPTHMNPSSRNPSENGQPQQGMSRSASTNSLNNNNSLPTVKSEPRSVKPETNDSNANTPELSKPSNQNLHSGSNSRQENQTPKNLQNSNLAMSNGATTSTSSTTQNSYTEASVAAAVAAYSGYPYAPGFPTGGTGPMAGTPADPTAAAAYCWPTSISAGAGQNNPYTMGMTGYAGGLMPTDDMATSSYMVAAATSGLAPSVSSHNVLDLGKHYETLDPSNHLYAPTWAQYPYLPHDDKMLSDPAQLSPYMTADRSFYSNHLSGMPTDPFQGTHLANPTDLYGVPLSQRPDLLTSSALTNGQLQQGPSSAQYPSSINPLTQANAQAPEFTRMCSSVGPSSTNGTATGGKIPVTKARRSRSTVKDSDDDVRSVEDREHERRSANNTRERYGSSTVVRRATNNVRERIRVRDINQAFKELGRMCQIHSISPNEKNQTKLGILHMAVNVITQLEDQVRQRNLNPKMMKSRASQQNSQQGPSGTVQH</sequence>
<evidence type="ECO:0000256" key="5">
    <source>
        <dbReference type="ARBA" id="ARBA00023242"/>
    </source>
</evidence>
<dbReference type="SMART" id="SM00353">
    <property type="entry name" value="HLH"/>
    <property type="match status" value="1"/>
</dbReference>
<organism evidence="8 9">
    <name type="scientific">Acrobeloides nanus</name>
    <dbReference type="NCBI Taxonomy" id="290746"/>
    <lineage>
        <taxon>Eukaryota</taxon>
        <taxon>Metazoa</taxon>
        <taxon>Ecdysozoa</taxon>
        <taxon>Nematoda</taxon>
        <taxon>Chromadorea</taxon>
        <taxon>Rhabditida</taxon>
        <taxon>Tylenchina</taxon>
        <taxon>Cephalobomorpha</taxon>
        <taxon>Cephaloboidea</taxon>
        <taxon>Cephalobidae</taxon>
        <taxon>Acrobeloides</taxon>
    </lineage>
</organism>
<evidence type="ECO:0000256" key="2">
    <source>
        <dbReference type="ARBA" id="ARBA00023015"/>
    </source>
</evidence>
<evidence type="ECO:0000256" key="3">
    <source>
        <dbReference type="ARBA" id="ARBA00023125"/>
    </source>
</evidence>
<feature type="compositionally biased region" description="Basic and acidic residues" evidence="6">
    <location>
        <begin position="402"/>
        <end position="430"/>
    </location>
</feature>
<comment type="subcellular location">
    <subcellularLocation>
        <location evidence="1">Nucleus</location>
    </subcellularLocation>
</comment>
<keyword evidence="5" id="KW-0539">Nucleus</keyword>
<evidence type="ECO:0000259" key="7">
    <source>
        <dbReference type="PROSITE" id="PS50888"/>
    </source>
</evidence>
<dbReference type="GO" id="GO:0000981">
    <property type="term" value="F:DNA-binding transcription factor activity, RNA polymerase II-specific"/>
    <property type="evidence" value="ECO:0007669"/>
    <property type="project" value="TreeGrafter"/>
</dbReference>
<feature type="compositionally biased region" description="Low complexity" evidence="6">
    <location>
        <begin position="65"/>
        <end position="78"/>
    </location>
</feature>
<feature type="region of interest" description="Disordered" evidence="6">
    <location>
        <begin position="1"/>
        <end position="147"/>
    </location>
</feature>
<feature type="region of interest" description="Disordered" evidence="6">
    <location>
        <begin position="373"/>
        <end position="435"/>
    </location>
</feature>
<reference evidence="9" key="1">
    <citation type="submission" date="2022-11" db="UniProtKB">
        <authorList>
            <consortium name="WormBaseParasite"/>
        </authorList>
    </citation>
    <scope>IDENTIFICATION</scope>
</reference>
<dbReference type="Proteomes" id="UP000887540">
    <property type="component" value="Unplaced"/>
</dbReference>
<dbReference type="GO" id="GO:0046983">
    <property type="term" value="F:protein dimerization activity"/>
    <property type="evidence" value="ECO:0007669"/>
    <property type="project" value="InterPro"/>
</dbReference>
<evidence type="ECO:0000256" key="6">
    <source>
        <dbReference type="SAM" id="MobiDB-lite"/>
    </source>
</evidence>
<protein>
    <submittedName>
        <fullName evidence="9">BHLH domain-containing protein</fullName>
    </submittedName>
</protein>
<name>A0A914DZW4_9BILA</name>
<keyword evidence="8" id="KW-1185">Reference proteome</keyword>
<dbReference type="AlphaFoldDB" id="A0A914DZW4"/>
<accession>A0A914DZW4</accession>
<dbReference type="PANTHER" id="PTHR11793">
    <property type="entry name" value="BASIC HELIX-LOOP-HELIX TRANSCRIPTION FACTOR"/>
    <property type="match status" value="1"/>
</dbReference>
<feature type="compositionally biased region" description="Polar residues" evidence="6">
    <location>
        <begin position="508"/>
        <end position="524"/>
    </location>
</feature>
<dbReference type="PROSITE" id="PS50888">
    <property type="entry name" value="BHLH"/>
    <property type="match status" value="1"/>
</dbReference>
<feature type="domain" description="BHLH" evidence="7">
    <location>
        <begin position="436"/>
        <end position="491"/>
    </location>
</feature>
<dbReference type="Pfam" id="PF00010">
    <property type="entry name" value="HLH"/>
    <property type="match status" value="1"/>
</dbReference>
<dbReference type="Gene3D" id="4.10.280.10">
    <property type="entry name" value="Helix-loop-helix DNA-binding domain"/>
    <property type="match status" value="1"/>
</dbReference>
<dbReference type="PANTHER" id="PTHR11793:SF13">
    <property type="entry name" value="PROTEIN DAUGHTERLESS"/>
    <property type="match status" value="1"/>
</dbReference>
<dbReference type="SUPFAM" id="SSF47459">
    <property type="entry name" value="HLH, helix-loop-helix DNA-binding domain"/>
    <property type="match status" value="1"/>
</dbReference>
<evidence type="ECO:0000313" key="8">
    <source>
        <dbReference type="Proteomes" id="UP000887540"/>
    </source>
</evidence>
<keyword evidence="2" id="KW-0805">Transcription regulation</keyword>
<dbReference type="GO" id="GO:0005667">
    <property type="term" value="C:transcription regulator complex"/>
    <property type="evidence" value="ECO:0007669"/>
    <property type="project" value="TreeGrafter"/>
</dbReference>
<evidence type="ECO:0000313" key="9">
    <source>
        <dbReference type="WBParaSite" id="ACRNAN_scaffold4716.g30030.t2"/>
    </source>
</evidence>
<dbReference type="InterPro" id="IPR051098">
    <property type="entry name" value="NeuroDiff_E-box_TFs"/>
</dbReference>
<feature type="compositionally biased region" description="Polar residues" evidence="6">
    <location>
        <begin position="47"/>
        <end position="64"/>
    </location>
</feature>
<feature type="compositionally biased region" description="Polar residues" evidence="6">
    <location>
        <begin position="94"/>
        <end position="138"/>
    </location>
</feature>
<evidence type="ECO:0000256" key="4">
    <source>
        <dbReference type="ARBA" id="ARBA00023163"/>
    </source>
</evidence>
<dbReference type="GO" id="GO:0000978">
    <property type="term" value="F:RNA polymerase II cis-regulatory region sequence-specific DNA binding"/>
    <property type="evidence" value="ECO:0007669"/>
    <property type="project" value="TreeGrafter"/>
</dbReference>
<feature type="compositionally biased region" description="Basic and acidic residues" evidence="6">
    <location>
        <begin position="84"/>
        <end position="93"/>
    </location>
</feature>
<dbReference type="InterPro" id="IPR011598">
    <property type="entry name" value="bHLH_dom"/>
</dbReference>
<keyword evidence="4" id="KW-0804">Transcription</keyword>
<dbReference type="GO" id="GO:0005634">
    <property type="term" value="C:nucleus"/>
    <property type="evidence" value="ECO:0007669"/>
    <property type="project" value="UniProtKB-SubCell"/>
</dbReference>
<feature type="compositionally biased region" description="Polar residues" evidence="6">
    <location>
        <begin position="1"/>
        <end position="10"/>
    </location>
</feature>